<reference evidence="2 3" key="2">
    <citation type="submission" date="2018-11" db="EMBL/GenBank/DDBJ databases">
        <authorList>
            <consortium name="Pathogen Informatics"/>
        </authorList>
    </citation>
    <scope>NUCLEOTIDE SEQUENCE [LARGE SCALE GENOMIC DNA]</scope>
    <source>
        <strain evidence="2 3">NST_G2</strain>
    </source>
</reference>
<evidence type="ECO:0000313" key="3">
    <source>
        <dbReference type="Proteomes" id="UP000275846"/>
    </source>
</evidence>
<dbReference type="Proteomes" id="UP000275846">
    <property type="component" value="Unassembled WGS sequence"/>
</dbReference>
<reference evidence="4" key="1">
    <citation type="submission" date="2016-06" db="UniProtKB">
        <authorList>
            <consortium name="WormBaseParasite"/>
        </authorList>
    </citation>
    <scope>IDENTIFICATION</scope>
</reference>
<gene>
    <name evidence="2" type="ORF">SSLN_LOCUS1249</name>
</gene>
<accession>A0A183SAK1</accession>
<keyword evidence="1" id="KW-0812">Transmembrane</keyword>
<evidence type="ECO:0000256" key="1">
    <source>
        <dbReference type="SAM" id="Phobius"/>
    </source>
</evidence>
<protein>
    <submittedName>
        <fullName evidence="2 4">Uncharacterized protein</fullName>
    </submittedName>
</protein>
<dbReference type="WBParaSite" id="SSLN_0000129801-mRNA-1">
    <property type="protein sequence ID" value="SSLN_0000129801-mRNA-1"/>
    <property type="gene ID" value="SSLN_0000129801"/>
</dbReference>
<keyword evidence="3" id="KW-1185">Reference proteome</keyword>
<feature type="transmembrane region" description="Helical" evidence="1">
    <location>
        <begin position="159"/>
        <end position="180"/>
    </location>
</feature>
<dbReference type="EMBL" id="UYSU01002037">
    <property type="protein sequence ID" value="VDL87250.1"/>
    <property type="molecule type" value="Genomic_DNA"/>
</dbReference>
<organism evidence="4">
    <name type="scientific">Schistocephalus solidus</name>
    <name type="common">Tapeworm</name>
    <dbReference type="NCBI Taxonomy" id="70667"/>
    <lineage>
        <taxon>Eukaryota</taxon>
        <taxon>Metazoa</taxon>
        <taxon>Spiralia</taxon>
        <taxon>Lophotrochozoa</taxon>
        <taxon>Platyhelminthes</taxon>
        <taxon>Cestoda</taxon>
        <taxon>Eucestoda</taxon>
        <taxon>Diphyllobothriidea</taxon>
        <taxon>Diphyllobothriidae</taxon>
        <taxon>Schistocephalus</taxon>
    </lineage>
</organism>
<evidence type="ECO:0000313" key="2">
    <source>
        <dbReference type="EMBL" id="VDL87250.1"/>
    </source>
</evidence>
<proteinExistence type="predicted"/>
<keyword evidence="1" id="KW-0472">Membrane</keyword>
<keyword evidence="1" id="KW-1133">Transmembrane helix</keyword>
<sequence length="198" mass="21161">MTPVAWQELTLKPRPSRPGLCTSAATTTSAGALYATSPCAVFRLCAAAYASSSDVRTCLTATSVSDNNGSVIHSARPQSRIDRHASHKAIDGVVNSLWPVPLSRYLSSYETPSSVVAAPQSTSSTDDRPLVGVALSTWFNLQTAQVSIGAFFCLLPGETPAVCFIFFAFCGSAYLTIVYLRPPCNYRAVIPEAYQLVE</sequence>
<name>A0A183SAK1_SCHSO</name>
<evidence type="ECO:0000313" key="4">
    <source>
        <dbReference type="WBParaSite" id="SSLN_0000129801-mRNA-1"/>
    </source>
</evidence>
<dbReference type="AlphaFoldDB" id="A0A183SAK1"/>